<accession>A0ACB9HQ66</accession>
<evidence type="ECO:0000313" key="2">
    <source>
        <dbReference type="Proteomes" id="UP001056120"/>
    </source>
</evidence>
<dbReference type="Proteomes" id="UP001056120">
    <property type="component" value="Linkage Group LG11"/>
</dbReference>
<dbReference type="EMBL" id="CM042028">
    <property type="protein sequence ID" value="KAI3798054.1"/>
    <property type="molecule type" value="Genomic_DNA"/>
</dbReference>
<protein>
    <submittedName>
        <fullName evidence="1">Uncharacterized protein</fullName>
    </submittedName>
</protein>
<evidence type="ECO:0000313" key="1">
    <source>
        <dbReference type="EMBL" id="KAI3798054.1"/>
    </source>
</evidence>
<sequence length="264" mass="29364">MRNELIIQIVLKTEEFVTLFANAKNCSLDDSFNLICNTSTEPPKLFLRGGNIDIYNISDSELRIFTIKHLGLTFSAKNKLTVTGCDDYALIMGTNGANISSGCFGICRKELDVPNGECSGVGCCQTSIPEGLTYYNVTLNPLHNHSEVFSYNEFGYGFLVEEGSFEFGGAIDLSTIYKDFVKRIESTMRIVLDWVVAHNGTCTAYVNACKGNIFCYDVEGGRGYCCKCNKGYKGNPYLDPGCRVKENRLFEIVEPRLLREGTLE</sequence>
<reference evidence="2" key="1">
    <citation type="journal article" date="2022" name="Mol. Ecol. Resour.">
        <title>The genomes of chicory, endive, great burdock and yacon provide insights into Asteraceae palaeo-polyploidization history and plant inulin production.</title>
        <authorList>
            <person name="Fan W."/>
            <person name="Wang S."/>
            <person name="Wang H."/>
            <person name="Wang A."/>
            <person name="Jiang F."/>
            <person name="Liu H."/>
            <person name="Zhao H."/>
            <person name="Xu D."/>
            <person name="Zhang Y."/>
        </authorList>
    </citation>
    <scope>NUCLEOTIDE SEQUENCE [LARGE SCALE GENOMIC DNA]</scope>
    <source>
        <strain evidence="2">cv. Yunnan</strain>
    </source>
</reference>
<name>A0ACB9HQ66_9ASTR</name>
<reference evidence="1 2" key="2">
    <citation type="journal article" date="2022" name="Mol. Ecol. Resour.">
        <title>The genomes of chicory, endive, great burdock and yacon provide insights into Asteraceae paleo-polyploidization history and plant inulin production.</title>
        <authorList>
            <person name="Fan W."/>
            <person name="Wang S."/>
            <person name="Wang H."/>
            <person name="Wang A."/>
            <person name="Jiang F."/>
            <person name="Liu H."/>
            <person name="Zhao H."/>
            <person name="Xu D."/>
            <person name="Zhang Y."/>
        </authorList>
    </citation>
    <scope>NUCLEOTIDE SEQUENCE [LARGE SCALE GENOMIC DNA]</scope>
    <source>
        <strain evidence="2">cv. Yunnan</strain>
        <tissue evidence="1">Leaves</tissue>
    </source>
</reference>
<proteinExistence type="predicted"/>
<gene>
    <name evidence="1" type="ORF">L1987_33321</name>
</gene>
<comment type="caution">
    <text evidence="1">The sequence shown here is derived from an EMBL/GenBank/DDBJ whole genome shotgun (WGS) entry which is preliminary data.</text>
</comment>
<organism evidence="1 2">
    <name type="scientific">Smallanthus sonchifolius</name>
    <dbReference type="NCBI Taxonomy" id="185202"/>
    <lineage>
        <taxon>Eukaryota</taxon>
        <taxon>Viridiplantae</taxon>
        <taxon>Streptophyta</taxon>
        <taxon>Embryophyta</taxon>
        <taxon>Tracheophyta</taxon>
        <taxon>Spermatophyta</taxon>
        <taxon>Magnoliopsida</taxon>
        <taxon>eudicotyledons</taxon>
        <taxon>Gunneridae</taxon>
        <taxon>Pentapetalae</taxon>
        <taxon>asterids</taxon>
        <taxon>campanulids</taxon>
        <taxon>Asterales</taxon>
        <taxon>Asteraceae</taxon>
        <taxon>Asteroideae</taxon>
        <taxon>Heliantheae alliance</taxon>
        <taxon>Millerieae</taxon>
        <taxon>Smallanthus</taxon>
    </lineage>
</organism>
<keyword evidence="2" id="KW-1185">Reference proteome</keyword>